<feature type="domain" description="PARP catalytic" evidence="2">
    <location>
        <begin position="230"/>
        <end position="366"/>
    </location>
</feature>
<dbReference type="Proteomes" id="UP000663860">
    <property type="component" value="Unassembled WGS sequence"/>
</dbReference>
<dbReference type="PROSITE" id="PS51059">
    <property type="entry name" value="PARP_CATALYTIC"/>
    <property type="match status" value="1"/>
</dbReference>
<dbReference type="EMBL" id="CAJNOE010000676">
    <property type="protein sequence ID" value="CAF1306880.1"/>
    <property type="molecule type" value="Genomic_DNA"/>
</dbReference>
<evidence type="ECO:0000256" key="1">
    <source>
        <dbReference type="RuleBase" id="RU362114"/>
    </source>
</evidence>
<keyword evidence="1" id="KW-0520">NAD</keyword>
<name>A0A815E909_9BILA</name>
<dbReference type="EC" id="2.4.2.-" evidence="1"/>
<dbReference type="SUPFAM" id="SSF56399">
    <property type="entry name" value="ADP-ribosylation"/>
    <property type="match status" value="1"/>
</dbReference>
<dbReference type="InterPro" id="IPR051712">
    <property type="entry name" value="ARTD-AVP"/>
</dbReference>
<reference evidence="3" key="1">
    <citation type="submission" date="2021-02" db="EMBL/GenBank/DDBJ databases">
        <authorList>
            <person name="Nowell W R."/>
        </authorList>
    </citation>
    <scope>NUCLEOTIDE SEQUENCE</scope>
</reference>
<organism evidence="3 4">
    <name type="scientific">Adineta steineri</name>
    <dbReference type="NCBI Taxonomy" id="433720"/>
    <lineage>
        <taxon>Eukaryota</taxon>
        <taxon>Metazoa</taxon>
        <taxon>Spiralia</taxon>
        <taxon>Gnathifera</taxon>
        <taxon>Rotifera</taxon>
        <taxon>Eurotatoria</taxon>
        <taxon>Bdelloidea</taxon>
        <taxon>Adinetida</taxon>
        <taxon>Adinetidae</taxon>
        <taxon>Adineta</taxon>
    </lineage>
</organism>
<evidence type="ECO:0000313" key="3">
    <source>
        <dbReference type="EMBL" id="CAF1306880.1"/>
    </source>
</evidence>
<proteinExistence type="predicted"/>
<dbReference type="Pfam" id="PF00644">
    <property type="entry name" value="PARP"/>
    <property type="match status" value="1"/>
</dbReference>
<dbReference type="GO" id="GO:1990404">
    <property type="term" value="F:NAD+-protein mono-ADP-ribosyltransferase activity"/>
    <property type="evidence" value="ECO:0007669"/>
    <property type="project" value="TreeGrafter"/>
</dbReference>
<gene>
    <name evidence="3" type="ORF">IZO911_LOCUS34378</name>
</gene>
<evidence type="ECO:0000313" key="4">
    <source>
        <dbReference type="Proteomes" id="UP000663860"/>
    </source>
</evidence>
<dbReference type="AlphaFoldDB" id="A0A815E909"/>
<dbReference type="PANTHER" id="PTHR45740">
    <property type="entry name" value="POLY [ADP-RIBOSE] POLYMERASE"/>
    <property type="match status" value="1"/>
</dbReference>
<dbReference type="InterPro" id="IPR012317">
    <property type="entry name" value="Poly(ADP-ribose)pol_cat_dom"/>
</dbReference>
<dbReference type="GO" id="GO:0005634">
    <property type="term" value="C:nucleus"/>
    <property type="evidence" value="ECO:0007669"/>
    <property type="project" value="TreeGrafter"/>
</dbReference>
<dbReference type="GO" id="GO:0003950">
    <property type="term" value="F:NAD+ poly-ADP-ribosyltransferase activity"/>
    <property type="evidence" value="ECO:0007669"/>
    <property type="project" value="UniProtKB-UniRule"/>
</dbReference>
<accession>A0A815E909</accession>
<dbReference type="Gene3D" id="3.90.228.10">
    <property type="match status" value="1"/>
</dbReference>
<comment type="caution">
    <text evidence="3">The sequence shown here is derived from an EMBL/GenBank/DDBJ whole genome shotgun (WGS) entry which is preliminary data.</text>
</comment>
<dbReference type="PANTHER" id="PTHR45740:SF2">
    <property type="entry name" value="POLY [ADP-RIBOSE] POLYMERASE"/>
    <property type="match status" value="1"/>
</dbReference>
<protein>
    <recommendedName>
        <fullName evidence="1">Poly [ADP-ribose] polymerase</fullName>
        <shortName evidence="1">PARP</shortName>
        <ecNumber evidence="1">2.4.2.-</ecNumber>
    </recommendedName>
</protein>
<evidence type="ECO:0000259" key="2">
    <source>
        <dbReference type="PROSITE" id="PS51059"/>
    </source>
</evidence>
<keyword evidence="1" id="KW-0328">Glycosyltransferase</keyword>
<feature type="non-terminal residue" evidence="3">
    <location>
        <position position="1"/>
    </location>
</feature>
<sequence>MEERIARVADSGRTHMDLRLSVRGPKATRESRMEVVAWIAVCKFNCNLEGGFVRDWIVANERVCPAPEIQPSDWVQFDALTGTPSLLKALVPSDLDCKMPLNQYFDVEKFCNEINAFDMKPQLFRSRRSYRLLFDQYHSTGPFTLELIEPYSNVGFRIPDLDVNNLCVKRDQCNELTQRVDLSESPCFISIKQIIENIQSKKFHVLPLMNELIMSRIQKMVTRGWTQIGVPLINKPQQIKPIFAVSLLAETSILYKTIVNQMQKITPSIIISIEQVHNSELDIVYASMKKIITNACPDHNPNEQFLFHGIHTDKAKKIMEQGFDYGLFKTHGQLGNGAYFADNAQKSHEYTLPADNDTTRIMFYNK</sequence>
<keyword evidence="1" id="KW-0808">Transferase</keyword>